<keyword evidence="3" id="KW-1185">Reference proteome</keyword>
<dbReference type="OrthoDB" id="25002at2759"/>
<accession>A0A0W4ZCD8</accession>
<evidence type="ECO:0000313" key="2">
    <source>
        <dbReference type="EMBL" id="KTW26045.1"/>
    </source>
</evidence>
<dbReference type="CDD" id="cd20534">
    <property type="entry name" value="CYCLIN_CCNM_CCNQ_rpt1"/>
    <property type="match status" value="1"/>
</dbReference>
<dbReference type="STRING" id="1408657.A0A0W4ZCD8"/>
<dbReference type="Proteomes" id="UP000053447">
    <property type="component" value="Unassembled WGS sequence"/>
</dbReference>
<dbReference type="InterPro" id="IPR043198">
    <property type="entry name" value="Cyclin/Ssn8"/>
</dbReference>
<dbReference type="EMBL" id="LFWA01000019">
    <property type="protein sequence ID" value="KTW26045.1"/>
    <property type="molecule type" value="Genomic_DNA"/>
</dbReference>
<reference evidence="3" key="1">
    <citation type="journal article" date="2016" name="Nat. Commun.">
        <title>Genome analysis of three Pneumocystis species reveals adaptation mechanisms to life exclusively in mammalian hosts.</title>
        <authorList>
            <person name="Ma L."/>
            <person name="Chen Z."/>
            <person name="Huang D.W."/>
            <person name="Kutty G."/>
            <person name="Ishihara M."/>
            <person name="Wang H."/>
            <person name="Abouelleil A."/>
            <person name="Bishop L."/>
            <person name="Davey E."/>
            <person name="Deng R."/>
            <person name="Deng X."/>
            <person name="Fan L."/>
            <person name="Fantoni G."/>
            <person name="Fitzgerald M."/>
            <person name="Gogineni E."/>
            <person name="Goldberg J.M."/>
            <person name="Handley G."/>
            <person name="Hu X."/>
            <person name="Huber C."/>
            <person name="Jiao X."/>
            <person name="Jones K."/>
            <person name="Levin J.Z."/>
            <person name="Liu Y."/>
            <person name="Macdonald P."/>
            <person name="Melnikov A."/>
            <person name="Raley C."/>
            <person name="Sassi M."/>
            <person name="Sherman B.T."/>
            <person name="Song X."/>
            <person name="Sykes S."/>
            <person name="Tran B."/>
            <person name="Walsh L."/>
            <person name="Xia Y."/>
            <person name="Yang J."/>
            <person name="Young S."/>
            <person name="Zeng Q."/>
            <person name="Zheng X."/>
            <person name="Stephens R."/>
            <person name="Nusbaum C."/>
            <person name="Birren B.W."/>
            <person name="Azadi P."/>
            <person name="Lempicki R.A."/>
            <person name="Cuomo C.A."/>
            <person name="Kovacs J.A."/>
        </authorList>
    </citation>
    <scope>NUCLEOTIDE SEQUENCE [LARGE SCALE GENOMIC DNA]</scope>
    <source>
        <strain evidence="3">RU7</strain>
    </source>
</reference>
<dbReference type="InterPro" id="IPR048055">
    <property type="entry name" value="Cyclin-Q_first_cyclin_box"/>
</dbReference>
<comment type="caution">
    <text evidence="2">The sequence shown here is derived from an EMBL/GenBank/DDBJ whole genome shotgun (WGS) entry which is preliminary data.</text>
</comment>
<dbReference type="Pfam" id="PF00134">
    <property type="entry name" value="Cyclin_N"/>
    <property type="match status" value="1"/>
</dbReference>
<name>A0A0W4ZCD8_PNEJ7</name>
<dbReference type="AlphaFoldDB" id="A0A0W4ZCD8"/>
<organism evidence="2 3">
    <name type="scientific">Pneumocystis jirovecii (strain RU7)</name>
    <name type="common">Human pneumocystis pneumonia agent</name>
    <dbReference type="NCBI Taxonomy" id="1408657"/>
    <lineage>
        <taxon>Eukaryota</taxon>
        <taxon>Fungi</taxon>
        <taxon>Dikarya</taxon>
        <taxon>Ascomycota</taxon>
        <taxon>Taphrinomycotina</taxon>
        <taxon>Pneumocystomycetes</taxon>
        <taxon>Pneumocystaceae</taxon>
        <taxon>Pneumocystis</taxon>
    </lineage>
</organism>
<proteinExistence type="predicted"/>
<dbReference type="SUPFAM" id="SSF47954">
    <property type="entry name" value="Cyclin-like"/>
    <property type="match status" value="1"/>
</dbReference>
<evidence type="ECO:0000313" key="3">
    <source>
        <dbReference type="Proteomes" id="UP000053447"/>
    </source>
</evidence>
<dbReference type="RefSeq" id="XP_018227890.1">
    <property type="nucleotide sequence ID" value="XM_018375880.1"/>
</dbReference>
<feature type="domain" description="Cyclin N-terminal" evidence="1">
    <location>
        <begin position="22"/>
        <end position="134"/>
    </location>
</feature>
<dbReference type="Gene3D" id="1.10.472.10">
    <property type="entry name" value="Cyclin-like"/>
    <property type="match status" value="1"/>
</dbReference>
<dbReference type="InterPro" id="IPR006671">
    <property type="entry name" value="Cyclin_N"/>
</dbReference>
<dbReference type="PANTHER" id="PTHR10026">
    <property type="entry name" value="CYCLIN"/>
    <property type="match status" value="1"/>
</dbReference>
<dbReference type="VEuPathDB" id="FungiDB:T551_03617"/>
<dbReference type="GeneID" id="28942135"/>
<protein>
    <recommendedName>
        <fullName evidence="1">Cyclin N-terminal domain-containing protein</fullName>
    </recommendedName>
</protein>
<dbReference type="InterPro" id="IPR036915">
    <property type="entry name" value="Cyclin-like_sf"/>
</dbReference>
<sequence>MKRKGISEEIPKIENSKIPQHSFITLLSSILRLPEETTALAFVYYHRYHRWIEKISQDESLYLIDDYTLAISSLSLASKATEQFRRMREFLVPAYSIINPSKPRLTFPSEFYDSLRDSVVNAELILLRVLKFDIKIILPFSYLTKALHLTLTTWHSETTDPTLQKEKYLINTAIGRYARCRIMDAISDYRLSTLYDPQTLSSACLWHALRDFRIFPEEKFLSWVLLITGSTEIHEDIQDAIYDLAQLDLRRHEQRKISWLEDKSC</sequence>
<dbReference type="GO" id="GO:0006357">
    <property type="term" value="P:regulation of transcription by RNA polymerase II"/>
    <property type="evidence" value="ECO:0007669"/>
    <property type="project" value="InterPro"/>
</dbReference>
<evidence type="ECO:0000259" key="1">
    <source>
        <dbReference type="Pfam" id="PF00134"/>
    </source>
</evidence>
<gene>
    <name evidence="2" type="ORF">T551_03617</name>
</gene>
<dbReference type="GO" id="GO:0016538">
    <property type="term" value="F:cyclin-dependent protein serine/threonine kinase regulator activity"/>
    <property type="evidence" value="ECO:0007669"/>
    <property type="project" value="InterPro"/>
</dbReference>
<dbReference type="eggNOG" id="KOG0834">
    <property type="taxonomic scope" value="Eukaryota"/>
</dbReference>